<dbReference type="PANTHER" id="PTHR21666">
    <property type="entry name" value="PEPTIDASE-RELATED"/>
    <property type="match status" value="1"/>
</dbReference>
<feature type="signal peptide" evidence="9">
    <location>
        <begin position="1"/>
        <end position="24"/>
    </location>
</feature>
<dbReference type="PROSITE" id="PS51257">
    <property type="entry name" value="PROKAR_LIPOPROTEIN"/>
    <property type="match status" value="1"/>
</dbReference>
<dbReference type="GO" id="GO:0016787">
    <property type="term" value="F:hydrolase activity"/>
    <property type="evidence" value="ECO:0007669"/>
    <property type="project" value="UniProtKB-KW"/>
</dbReference>
<dbReference type="Proteomes" id="UP001484239">
    <property type="component" value="Unassembled WGS sequence"/>
</dbReference>
<dbReference type="Gene3D" id="2.70.70.10">
    <property type="entry name" value="Glucose Permease (Domain IIA)"/>
    <property type="match status" value="1"/>
</dbReference>
<evidence type="ECO:0000313" key="13">
    <source>
        <dbReference type="Proteomes" id="UP001484239"/>
    </source>
</evidence>
<feature type="chain" id="PRO_5046827822" evidence="9">
    <location>
        <begin position="25"/>
        <end position="442"/>
    </location>
</feature>
<evidence type="ECO:0000256" key="3">
    <source>
        <dbReference type="ARBA" id="ARBA00022670"/>
    </source>
</evidence>
<organism evidence="12 13">
    <name type="scientific">Gaopeijia maritima</name>
    <dbReference type="NCBI Taxonomy" id="3119007"/>
    <lineage>
        <taxon>Bacteria</taxon>
        <taxon>Pseudomonadati</taxon>
        <taxon>Gemmatimonadota</taxon>
        <taxon>Longimicrobiia</taxon>
        <taxon>Gaopeijiales</taxon>
        <taxon>Gaopeijiaceae</taxon>
        <taxon>Gaopeijia</taxon>
    </lineage>
</organism>
<evidence type="ECO:0000256" key="4">
    <source>
        <dbReference type="ARBA" id="ARBA00022723"/>
    </source>
</evidence>
<evidence type="ECO:0000256" key="7">
    <source>
        <dbReference type="ARBA" id="ARBA00023049"/>
    </source>
</evidence>
<dbReference type="InterPro" id="IPR011055">
    <property type="entry name" value="Dup_hybrid_motif"/>
</dbReference>
<reference evidence="12 13" key="1">
    <citation type="submission" date="2024-02" db="EMBL/GenBank/DDBJ databases">
        <title>A novel Gemmatimonadota bacterium.</title>
        <authorList>
            <person name="Du Z.-J."/>
            <person name="Ye Y.-Q."/>
        </authorList>
    </citation>
    <scope>NUCLEOTIDE SEQUENCE [LARGE SCALE GENOMIC DNA]</scope>
    <source>
        <strain evidence="12 13">DH-20</strain>
    </source>
</reference>
<dbReference type="PANTHER" id="PTHR21666:SF288">
    <property type="entry name" value="CELL DIVISION PROTEIN YTFB"/>
    <property type="match status" value="1"/>
</dbReference>
<keyword evidence="9" id="KW-0732">Signal</keyword>
<comment type="caution">
    <text evidence="12">The sequence shown here is derived from an EMBL/GenBank/DDBJ whole genome shotgun (WGS) entry which is preliminary data.</text>
</comment>
<keyword evidence="13" id="KW-1185">Reference proteome</keyword>
<keyword evidence="4" id="KW-0479">Metal-binding</keyword>
<evidence type="ECO:0000313" key="12">
    <source>
        <dbReference type="EMBL" id="MEK9502053.1"/>
    </source>
</evidence>
<evidence type="ECO:0000256" key="1">
    <source>
        <dbReference type="ARBA" id="ARBA00001947"/>
    </source>
</evidence>
<keyword evidence="3" id="KW-0645">Protease</keyword>
<dbReference type="Gene3D" id="3.10.450.350">
    <property type="match status" value="1"/>
</dbReference>
<keyword evidence="6" id="KW-0862">Zinc</keyword>
<proteinExistence type="predicted"/>
<evidence type="ECO:0000256" key="5">
    <source>
        <dbReference type="ARBA" id="ARBA00022801"/>
    </source>
</evidence>
<name>A0ABU9EBF3_9BACT</name>
<keyword evidence="7" id="KW-0482">Metalloprotease</keyword>
<feature type="domain" description="Csd3-like second N-terminal" evidence="11">
    <location>
        <begin position="168"/>
        <end position="264"/>
    </location>
</feature>
<gene>
    <name evidence="12" type="ORF">WI372_13755</name>
</gene>
<dbReference type="EMBL" id="JBBHLI010000009">
    <property type="protein sequence ID" value="MEK9502053.1"/>
    <property type="molecule type" value="Genomic_DNA"/>
</dbReference>
<dbReference type="Pfam" id="PF19425">
    <property type="entry name" value="Csd3_N2"/>
    <property type="match status" value="1"/>
</dbReference>
<evidence type="ECO:0000256" key="9">
    <source>
        <dbReference type="SAM" id="SignalP"/>
    </source>
</evidence>
<dbReference type="InterPro" id="IPR045834">
    <property type="entry name" value="Csd3_N2"/>
</dbReference>
<comment type="cofactor">
    <cofactor evidence="1">
        <name>Zn(2+)</name>
        <dbReference type="ChEBI" id="CHEBI:29105"/>
    </cofactor>
</comment>
<dbReference type="Pfam" id="PF01551">
    <property type="entry name" value="Peptidase_M23"/>
    <property type="match status" value="1"/>
</dbReference>
<dbReference type="EC" id="3.4.24.-" evidence="12"/>
<evidence type="ECO:0000256" key="8">
    <source>
        <dbReference type="SAM" id="MobiDB-lite"/>
    </source>
</evidence>
<dbReference type="SUPFAM" id="SSF51261">
    <property type="entry name" value="Duplicated hybrid motif"/>
    <property type="match status" value="1"/>
</dbReference>
<evidence type="ECO:0000256" key="2">
    <source>
        <dbReference type="ARBA" id="ARBA00004196"/>
    </source>
</evidence>
<comment type="subcellular location">
    <subcellularLocation>
        <location evidence="2">Cell envelope</location>
    </subcellularLocation>
</comment>
<dbReference type="InterPro" id="IPR016047">
    <property type="entry name" value="M23ase_b-sheet_dom"/>
</dbReference>
<keyword evidence="5 12" id="KW-0378">Hydrolase</keyword>
<accession>A0ABU9EBF3</accession>
<dbReference type="InterPro" id="IPR050570">
    <property type="entry name" value="Cell_wall_metabolism_enzyme"/>
</dbReference>
<evidence type="ECO:0000259" key="10">
    <source>
        <dbReference type="Pfam" id="PF01551"/>
    </source>
</evidence>
<evidence type="ECO:0000259" key="11">
    <source>
        <dbReference type="Pfam" id="PF19425"/>
    </source>
</evidence>
<protein>
    <submittedName>
        <fullName evidence="12">M23 family metallopeptidase</fullName>
        <ecNumber evidence="12">3.4.24.-</ecNumber>
    </submittedName>
</protein>
<evidence type="ECO:0000256" key="6">
    <source>
        <dbReference type="ARBA" id="ARBA00022833"/>
    </source>
</evidence>
<feature type="domain" description="M23ase beta-sheet core" evidence="10">
    <location>
        <begin position="277"/>
        <end position="373"/>
    </location>
</feature>
<dbReference type="RefSeq" id="WP_405276816.1">
    <property type="nucleotide sequence ID" value="NZ_JBBHLI010000009.1"/>
</dbReference>
<dbReference type="CDD" id="cd12797">
    <property type="entry name" value="M23_peptidase"/>
    <property type="match status" value="1"/>
</dbReference>
<feature type="region of interest" description="Disordered" evidence="8">
    <location>
        <begin position="407"/>
        <end position="442"/>
    </location>
</feature>
<sequence>MISTRHTRALLRGLLLGAAVGVSACDVPEVGELETLYAEPAERREVRLLGPGETLGGVLEESLDRGQQQAVLLAFEEQASPRRLKVDSEIVLRFVGENTLRGVDVVLNPDETVRVTKGPYAWASSVVRTPTRIDTLMVAGSIEQSLWASLMENADLVDMPYADKGILVDELDKVFQWQLDFSRQIQPGDEFRVVFERQVRPDGTMRGGHVVAAEFVNVGKAYRALWFDPNGDGEGSYYDEEGNSVRRSFLLKPLTFRRISSRFSNGRMHPVLNRIRAHRGVDYAADSGTPIMATADGVVQHRGALGGLGNAVVIAHANGFTTRYGHMSRFSAGVRVGSRVSQGDVIGYVGMTGLATGPHLHYEMIRNGTHVDPLAVDLPNGDPVPSEAMDRWTAELTPRIALLEQIAAPGEVRTAQPEPQLPPGDDRMADGAGDPPDDPPLK</sequence>